<dbReference type="EMBL" id="AKIJ01000002">
    <property type="protein sequence ID" value="KFG26664.1"/>
    <property type="molecule type" value="Genomic_DNA"/>
</dbReference>
<evidence type="ECO:0000313" key="5">
    <source>
        <dbReference type="Proteomes" id="UP000054524"/>
    </source>
</evidence>
<dbReference type="GO" id="GO:0005524">
    <property type="term" value="F:ATP binding"/>
    <property type="evidence" value="ECO:0007669"/>
    <property type="project" value="UniProtKB-KW"/>
</dbReference>
<keyword evidence="3" id="KW-1133">Transmembrane helix</keyword>
<evidence type="ECO:0000256" key="2">
    <source>
        <dbReference type="ARBA" id="ARBA00022840"/>
    </source>
</evidence>
<dbReference type="RefSeq" id="XP_052905219.1">
    <property type="nucleotide sequence ID" value="XM_053048459.1"/>
</dbReference>
<evidence type="ECO:0000313" key="4">
    <source>
        <dbReference type="EMBL" id="KFG26664.1"/>
    </source>
</evidence>
<protein>
    <recommendedName>
        <fullName evidence="6">Dephospho-CoA kinase</fullName>
    </recommendedName>
</protein>
<dbReference type="PANTHER" id="PTHR10695:SF46">
    <property type="entry name" value="BIFUNCTIONAL COENZYME A SYNTHASE-RELATED"/>
    <property type="match status" value="1"/>
</dbReference>
<dbReference type="HOGENOM" id="CLU_1166109_0_0_1"/>
<dbReference type="InterPro" id="IPR001977">
    <property type="entry name" value="Depp_CoAkinase"/>
</dbReference>
<name>A0A086J3E6_NEMA1</name>
<dbReference type="CDD" id="cd02022">
    <property type="entry name" value="DPCK"/>
    <property type="match status" value="1"/>
</dbReference>
<dbReference type="Gene3D" id="3.40.50.300">
    <property type="entry name" value="P-loop containing nucleotide triphosphate hydrolases"/>
    <property type="match status" value="1"/>
</dbReference>
<dbReference type="InterPro" id="IPR027417">
    <property type="entry name" value="P-loop_NTPase"/>
</dbReference>
<feature type="transmembrane region" description="Helical" evidence="3">
    <location>
        <begin position="190"/>
        <end position="209"/>
    </location>
</feature>
<organism evidence="4 5">
    <name type="scientific">Nematocida ausubeli (strain ATCC PRA-371 / ERTm2)</name>
    <name type="common">Nematode killer fungus</name>
    <dbReference type="NCBI Taxonomy" id="1913371"/>
    <lineage>
        <taxon>Eukaryota</taxon>
        <taxon>Fungi</taxon>
        <taxon>Fungi incertae sedis</taxon>
        <taxon>Microsporidia</taxon>
        <taxon>Nematocida</taxon>
    </lineage>
</organism>
<accession>A0A086J3E6</accession>
<keyword evidence="3" id="KW-0472">Membrane</keyword>
<proteinExistence type="predicted"/>
<keyword evidence="1" id="KW-0547">Nucleotide-binding</keyword>
<reference evidence="4 5" key="1">
    <citation type="journal article" date="2014" name="Genome Announc.">
        <title>Genome Sequence of the Microsporidian Species Nematocida sp1 Strain ERTm6 (ATCC PRA-372).</title>
        <authorList>
            <person name="Bakowski M.A."/>
            <person name="Priest M."/>
            <person name="Young S."/>
            <person name="Cuomo C.A."/>
            <person name="Troemel E.R."/>
        </authorList>
    </citation>
    <scope>NUCLEOTIDE SEQUENCE [LARGE SCALE GENOMIC DNA]</scope>
    <source>
        <strain evidence="4 5">ERTm6</strain>
    </source>
</reference>
<keyword evidence="5" id="KW-1185">Reference proteome</keyword>
<sequence>MKLVGITGGVCTGSSTVIEYIEEKGFSVVKKKEIWEHLHTIKGLQKNNLPVDIFVNEKLRSLVKPHVIEYIKTRQSFFRLSCKSVLFIDLPFLFECELEEYFTSTVVVTCGPKTQEERVHKKYSADSATSAPHKSGKSLSLESIKKIIQSEMPLSEKRKKCTYVIDNNKGIENTYCQIDSLLRKFGRYSYFYVFIVVVAFTSIILPILIRYKEKTQEINVQIKAAIEKLRKKIKRLGY</sequence>
<dbReference type="GO" id="GO:0004140">
    <property type="term" value="F:dephospho-CoA kinase activity"/>
    <property type="evidence" value="ECO:0007669"/>
    <property type="project" value="InterPro"/>
</dbReference>
<dbReference type="GeneID" id="77675788"/>
<evidence type="ECO:0000256" key="3">
    <source>
        <dbReference type="SAM" id="Phobius"/>
    </source>
</evidence>
<evidence type="ECO:0008006" key="6">
    <source>
        <dbReference type="Google" id="ProtNLM"/>
    </source>
</evidence>
<dbReference type="Pfam" id="PF01121">
    <property type="entry name" value="CoaE"/>
    <property type="match status" value="1"/>
</dbReference>
<keyword evidence="3" id="KW-0812">Transmembrane</keyword>
<dbReference type="PANTHER" id="PTHR10695">
    <property type="entry name" value="DEPHOSPHO-COA KINASE-RELATED"/>
    <property type="match status" value="1"/>
</dbReference>
<keyword evidence="2" id="KW-0067">ATP-binding</keyword>
<evidence type="ECO:0000256" key="1">
    <source>
        <dbReference type="ARBA" id="ARBA00022741"/>
    </source>
</evidence>
<dbReference type="GO" id="GO:0015937">
    <property type="term" value="P:coenzyme A biosynthetic process"/>
    <property type="evidence" value="ECO:0007669"/>
    <property type="project" value="InterPro"/>
</dbReference>
<dbReference type="AlphaFoldDB" id="A0A086J3E6"/>
<dbReference type="Proteomes" id="UP000054524">
    <property type="component" value="Unassembled WGS sequence"/>
</dbReference>
<comment type="caution">
    <text evidence="4">The sequence shown here is derived from an EMBL/GenBank/DDBJ whole genome shotgun (WGS) entry which is preliminary data.</text>
</comment>
<dbReference type="SUPFAM" id="SSF52540">
    <property type="entry name" value="P-loop containing nucleoside triphosphate hydrolases"/>
    <property type="match status" value="1"/>
</dbReference>
<gene>
    <name evidence="4" type="ORF">NESG_00815</name>
</gene>